<name>A0A0T6LNS4_WENVI</name>
<organism evidence="3 4">
    <name type="scientific">Wenjunlia vitaminophila</name>
    <name type="common">Streptomyces vitaminophilus</name>
    <dbReference type="NCBI Taxonomy" id="76728"/>
    <lineage>
        <taxon>Bacteria</taxon>
        <taxon>Bacillati</taxon>
        <taxon>Actinomycetota</taxon>
        <taxon>Actinomycetes</taxon>
        <taxon>Kitasatosporales</taxon>
        <taxon>Streptomycetaceae</taxon>
        <taxon>Wenjunlia</taxon>
    </lineage>
</organism>
<keyword evidence="4" id="KW-1185">Reference proteome</keyword>
<evidence type="ECO:0000256" key="1">
    <source>
        <dbReference type="SAM" id="MobiDB-lite"/>
    </source>
</evidence>
<evidence type="ECO:0000313" key="4">
    <source>
        <dbReference type="Proteomes" id="UP000050867"/>
    </source>
</evidence>
<accession>A0A0T6LNS4</accession>
<sequence>MTTRRARCPGFVLLTALASVVLGTAALLGHLDHPREQAGRSAPSRGWVGSWSAAQVGGGPEAAPGRGHPGLTVRNVVHVSVGGSAARIHLSNAFGNRPLRVLRCTVALAARPSGPAAAAGTLRVVRFGGHGRTTVSPGASTVSDPVRLLVPPAADLLVTVHAPLAGGTVTHHPFARQTSYLARGDHSGESGRHAFTARTSRWRYVSGVDVWNREVEGAVVVLGDSITDGLTSTPDANHRWTDFLAVRLLTSPDAPRLGVLNQGVSGNRVLRDADPGVPSNGPSGLRRLRRDALGQTGAAVLVVELGTNDILKVPRQADARRIVRGLREITTRGRQHGLRVVGATLPPFRGHQSFGPEPERVRQEVNARIRGGSVFDAVLDFDRALRDPAAPTRLAPRYDSGDHLHPNDAGYRAMAGSVDLDVLRSTSPALL</sequence>
<dbReference type="Proteomes" id="UP000050867">
    <property type="component" value="Unassembled WGS sequence"/>
</dbReference>
<dbReference type="InterPro" id="IPR053140">
    <property type="entry name" value="GDSL_Rv0518-like"/>
</dbReference>
<reference evidence="3 4" key="1">
    <citation type="submission" date="2015-10" db="EMBL/GenBank/DDBJ databases">
        <title>Draft genome sequence of pyrrolomycin-producing Streptomyces vitaminophilus.</title>
        <authorList>
            <person name="Graham D.E."/>
            <person name="Mahan K.M."/>
            <person name="Klingeman D.M."/>
            <person name="Hettich R.L."/>
            <person name="Parry R.J."/>
        </authorList>
    </citation>
    <scope>NUCLEOTIDE SEQUENCE [LARGE SCALE GENOMIC DNA]</scope>
    <source>
        <strain evidence="3 4">ATCC 31673</strain>
    </source>
</reference>
<feature type="domain" description="SGNH hydrolase-type esterase" evidence="2">
    <location>
        <begin position="221"/>
        <end position="413"/>
    </location>
</feature>
<dbReference type="STRING" id="76728.AQ490_05025"/>
<comment type="caution">
    <text evidence="3">The sequence shown here is derived from an EMBL/GenBank/DDBJ whole genome shotgun (WGS) entry which is preliminary data.</text>
</comment>
<dbReference type="OrthoDB" id="1828825at2"/>
<dbReference type="RefSeq" id="WP_018383958.1">
    <property type="nucleotide sequence ID" value="NZ_LLZU01000035.1"/>
</dbReference>
<gene>
    <name evidence="3" type="ORF">AQ490_05025</name>
</gene>
<dbReference type="SUPFAM" id="SSF52266">
    <property type="entry name" value="SGNH hydrolase"/>
    <property type="match status" value="1"/>
</dbReference>
<keyword evidence="3" id="KW-0378">Hydrolase</keyword>
<dbReference type="InterPro" id="IPR036514">
    <property type="entry name" value="SGNH_hydro_sf"/>
</dbReference>
<dbReference type="InterPro" id="IPR013830">
    <property type="entry name" value="SGNH_hydro"/>
</dbReference>
<dbReference type="PANTHER" id="PTHR43784:SF2">
    <property type="entry name" value="GDSL-LIKE LIPASE_ACYLHYDROLASE, PUTATIVE (AFU_ORTHOLOGUE AFUA_2G00820)-RELATED"/>
    <property type="match status" value="1"/>
</dbReference>
<dbReference type="Pfam" id="PF13472">
    <property type="entry name" value="Lipase_GDSL_2"/>
    <property type="match status" value="1"/>
</dbReference>
<dbReference type="AlphaFoldDB" id="A0A0T6LNS4"/>
<dbReference type="Gene3D" id="3.40.50.1110">
    <property type="entry name" value="SGNH hydrolase"/>
    <property type="match status" value="1"/>
</dbReference>
<proteinExistence type="predicted"/>
<dbReference type="PANTHER" id="PTHR43784">
    <property type="entry name" value="GDSL-LIKE LIPASE/ACYLHYDROLASE, PUTATIVE (AFU_ORTHOLOGUE AFUA_2G00820)-RELATED"/>
    <property type="match status" value="1"/>
</dbReference>
<dbReference type="EMBL" id="LLZU01000035">
    <property type="protein sequence ID" value="KRV47744.1"/>
    <property type="molecule type" value="Genomic_DNA"/>
</dbReference>
<dbReference type="GO" id="GO:0016787">
    <property type="term" value="F:hydrolase activity"/>
    <property type="evidence" value="ECO:0007669"/>
    <property type="project" value="UniProtKB-KW"/>
</dbReference>
<evidence type="ECO:0000259" key="2">
    <source>
        <dbReference type="Pfam" id="PF13472"/>
    </source>
</evidence>
<feature type="region of interest" description="Disordered" evidence="1">
    <location>
        <begin position="35"/>
        <end position="68"/>
    </location>
</feature>
<protein>
    <submittedName>
        <fullName evidence="3">SGNH hydrolase</fullName>
    </submittedName>
</protein>
<dbReference type="CDD" id="cd01830">
    <property type="entry name" value="XynE_like"/>
    <property type="match status" value="1"/>
</dbReference>
<dbReference type="eggNOG" id="COG2755">
    <property type="taxonomic scope" value="Bacteria"/>
</dbReference>
<evidence type="ECO:0000313" key="3">
    <source>
        <dbReference type="EMBL" id="KRV47744.1"/>
    </source>
</evidence>